<evidence type="ECO:0000256" key="13">
    <source>
        <dbReference type="PROSITE-ProRule" id="PRU00146"/>
    </source>
</evidence>
<dbReference type="GO" id="GO:0008270">
    <property type="term" value="F:zinc ion binding"/>
    <property type="evidence" value="ECO:0007669"/>
    <property type="project" value="UniProtKB-KW"/>
</dbReference>
<dbReference type="GO" id="GO:0006325">
    <property type="term" value="P:chromatin organization"/>
    <property type="evidence" value="ECO:0007669"/>
    <property type="project" value="UniProtKB-KW"/>
</dbReference>
<evidence type="ECO:0000256" key="2">
    <source>
        <dbReference type="ARBA" id="ARBA00006942"/>
    </source>
</evidence>
<evidence type="ECO:0000256" key="5">
    <source>
        <dbReference type="ARBA" id="ARBA00022833"/>
    </source>
</evidence>
<keyword evidence="8" id="KW-0560">Oxidoreductase</keyword>
<dbReference type="InterPro" id="IPR001965">
    <property type="entry name" value="Znf_PHD"/>
</dbReference>
<feature type="region of interest" description="Disordered" evidence="14">
    <location>
        <begin position="448"/>
        <end position="468"/>
    </location>
</feature>
<dbReference type="PROSITE" id="PS51184">
    <property type="entry name" value="JMJC"/>
    <property type="match status" value="1"/>
</dbReference>
<dbReference type="GO" id="GO:0005634">
    <property type="term" value="C:nucleus"/>
    <property type="evidence" value="ECO:0007669"/>
    <property type="project" value="UniProtKB-SubCell"/>
</dbReference>
<evidence type="ECO:0000256" key="14">
    <source>
        <dbReference type="SAM" id="MobiDB-lite"/>
    </source>
</evidence>
<evidence type="ECO:0000259" key="15">
    <source>
        <dbReference type="PROSITE" id="PS50016"/>
    </source>
</evidence>
<accession>A0A673H6N5</accession>
<dbReference type="SUPFAM" id="SSF51197">
    <property type="entry name" value="Clavaminate synthase-like"/>
    <property type="match status" value="1"/>
</dbReference>
<dbReference type="PROSITE" id="PS50016">
    <property type="entry name" value="ZF_PHD_2"/>
    <property type="match status" value="1"/>
</dbReference>
<organism evidence="17 18">
    <name type="scientific">Sinocyclocheilus rhinocerous</name>
    <dbReference type="NCBI Taxonomy" id="307959"/>
    <lineage>
        <taxon>Eukaryota</taxon>
        <taxon>Metazoa</taxon>
        <taxon>Chordata</taxon>
        <taxon>Craniata</taxon>
        <taxon>Vertebrata</taxon>
        <taxon>Euteleostomi</taxon>
        <taxon>Actinopterygii</taxon>
        <taxon>Neopterygii</taxon>
        <taxon>Teleostei</taxon>
        <taxon>Ostariophysi</taxon>
        <taxon>Cypriniformes</taxon>
        <taxon>Cyprinidae</taxon>
        <taxon>Cyprininae</taxon>
        <taxon>Sinocyclocheilus</taxon>
    </lineage>
</organism>
<evidence type="ECO:0000256" key="9">
    <source>
        <dbReference type="ARBA" id="ARBA00023004"/>
    </source>
</evidence>
<evidence type="ECO:0000256" key="11">
    <source>
        <dbReference type="ARBA" id="ARBA00023163"/>
    </source>
</evidence>
<dbReference type="GO" id="GO:0007420">
    <property type="term" value="P:brain development"/>
    <property type="evidence" value="ECO:0007669"/>
    <property type="project" value="UniProtKB-ARBA"/>
</dbReference>
<dbReference type="Ensembl" id="ENSSRHT00000022080.1">
    <property type="protein sequence ID" value="ENSSRHP00000021411.1"/>
    <property type="gene ID" value="ENSSRHG00000011385.1"/>
</dbReference>
<dbReference type="Gene3D" id="2.60.120.650">
    <property type="entry name" value="Cupin"/>
    <property type="match status" value="2"/>
</dbReference>
<dbReference type="PROSITE" id="PS01359">
    <property type="entry name" value="ZF_PHD_1"/>
    <property type="match status" value="1"/>
</dbReference>
<dbReference type="InterPro" id="IPR050690">
    <property type="entry name" value="JHDM1_Histone_Demethylase"/>
</dbReference>
<evidence type="ECO:0000256" key="6">
    <source>
        <dbReference type="ARBA" id="ARBA00022853"/>
    </source>
</evidence>
<dbReference type="PANTHER" id="PTHR23123">
    <property type="entry name" value="PHD/F-BOX CONTAINING PROTEIN"/>
    <property type="match status" value="1"/>
</dbReference>
<evidence type="ECO:0000256" key="7">
    <source>
        <dbReference type="ARBA" id="ARBA00022964"/>
    </source>
</evidence>
<dbReference type="SMART" id="SM00249">
    <property type="entry name" value="PHD"/>
    <property type="match status" value="1"/>
</dbReference>
<dbReference type="InterPro" id="IPR003347">
    <property type="entry name" value="JmjC_dom"/>
</dbReference>
<dbReference type="GO" id="GO:0051213">
    <property type="term" value="F:dioxygenase activity"/>
    <property type="evidence" value="ECO:0007669"/>
    <property type="project" value="UniProtKB-KW"/>
</dbReference>
<evidence type="ECO:0000259" key="16">
    <source>
        <dbReference type="PROSITE" id="PS51184"/>
    </source>
</evidence>
<dbReference type="Pfam" id="PF02373">
    <property type="entry name" value="JmjC"/>
    <property type="match status" value="1"/>
</dbReference>
<evidence type="ECO:0000313" key="18">
    <source>
        <dbReference type="Proteomes" id="UP000472270"/>
    </source>
</evidence>
<comment type="subcellular location">
    <subcellularLocation>
        <location evidence="1">Nucleus</location>
    </subcellularLocation>
</comment>
<keyword evidence="9" id="KW-0408">Iron</keyword>
<dbReference type="InterPro" id="IPR041070">
    <property type="entry name" value="JHD"/>
</dbReference>
<proteinExistence type="inferred from homology"/>
<dbReference type="Pfam" id="PF00628">
    <property type="entry name" value="PHD"/>
    <property type="match status" value="1"/>
</dbReference>
<gene>
    <name evidence="17" type="primary">LOC107755881</name>
</gene>
<keyword evidence="4 13" id="KW-0863">Zinc-finger</keyword>
<evidence type="ECO:0000313" key="17">
    <source>
        <dbReference type="Ensembl" id="ENSSRHP00000021411.1"/>
    </source>
</evidence>
<keyword evidence="10" id="KW-0805">Transcription regulation</keyword>
<evidence type="ECO:0000256" key="4">
    <source>
        <dbReference type="ARBA" id="ARBA00022771"/>
    </source>
</evidence>
<keyword evidence="18" id="KW-1185">Reference proteome</keyword>
<dbReference type="InterPro" id="IPR019786">
    <property type="entry name" value="Zinc_finger_PHD-type_CS"/>
</dbReference>
<feature type="domain" description="JmjC" evidence="16">
    <location>
        <begin position="181"/>
        <end position="331"/>
    </location>
</feature>
<dbReference type="AlphaFoldDB" id="A0A673H6N5"/>
<keyword evidence="11" id="KW-0804">Transcription</keyword>
<protein>
    <submittedName>
        <fullName evidence="17">Lysine-specific demethylase 7A-like</fullName>
    </submittedName>
</protein>
<dbReference type="InterPro" id="IPR019787">
    <property type="entry name" value="Znf_PHD-finger"/>
</dbReference>
<reference evidence="17" key="2">
    <citation type="submission" date="2025-09" db="UniProtKB">
        <authorList>
            <consortium name="Ensembl"/>
        </authorList>
    </citation>
    <scope>IDENTIFICATION</scope>
</reference>
<dbReference type="SUPFAM" id="SSF57903">
    <property type="entry name" value="FYVE/PHD zinc finger"/>
    <property type="match status" value="1"/>
</dbReference>
<feature type="domain" description="PHD-type" evidence="15">
    <location>
        <begin position="5"/>
        <end position="56"/>
    </location>
</feature>
<evidence type="ECO:0000256" key="3">
    <source>
        <dbReference type="ARBA" id="ARBA00022723"/>
    </source>
</evidence>
<dbReference type="SMART" id="SM00558">
    <property type="entry name" value="JmjC"/>
    <property type="match status" value="1"/>
</dbReference>
<dbReference type="FunFam" id="3.30.40.10:FF:000193">
    <property type="entry name" value="lysine-specific demethylase PHF2 isoform X1"/>
    <property type="match status" value="1"/>
</dbReference>
<reference evidence="17" key="1">
    <citation type="submission" date="2025-08" db="UniProtKB">
        <authorList>
            <consortium name="Ensembl"/>
        </authorList>
    </citation>
    <scope>IDENTIFICATION</scope>
</reference>
<dbReference type="InterPro" id="IPR011011">
    <property type="entry name" value="Znf_FYVE_PHD"/>
</dbReference>
<keyword evidence="5" id="KW-0862">Zinc</keyword>
<evidence type="ECO:0000256" key="12">
    <source>
        <dbReference type="ARBA" id="ARBA00023242"/>
    </source>
</evidence>
<keyword evidence="12" id="KW-0539">Nucleus</keyword>
<evidence type="ECO:0000256" key="1">
    <source>
        <dbReference type="ARBA" id="ARBA00004123"/>
    </source>
</evidence>
<dbReference type="Gene3D" id="1.20.58.1360">
    <property type="match status" value="1"/>
</dbReference>
<dbReference type="CDD" id="cd15640">
    <property type="entry name" value="PHD_KDM7"/>
    <property type="match status" value="1"/>
</dbReference>
<dbReference type="Proteomes" id="UP000472270">
    <property type="component" value="Unassembled WGS sequence"/>
</dbReference>
<evidence type="ECO:0000256" key="10">
    <source>
        <dbReference type="ARBA" id="ARBA00023015"/>
    </source>
</evidence>
<keyword evidence="3" id="KW-0479">Metal-binding</keyword>
<evidence type="ECO:0000256" key="8">
    <source>
        <dbReference type="ARBA" id="ARBA00023002"/>
    </source>
</evidence>
<comment type="similarity">
    <text evidence="2">Belongs to the JHDM1 histone demethylase family. JHDM1D subfamily.</text>
</comment>
<feature type="compositionally biased region" description="Basic residues" evidence="14">
    <location>
        <begin position="451"/>
        <end position="465"/>
    </location>
</feature>
<keyword evidence="7" id="KW-0223">Dioxygenase</keyword>
<sequence>MAAAPLYCVCRQPYDVNRFMIECDICKDWFHGSCVQVVEHHSADIDVYHCPNCEPIHGPSMMKKRNNWHRHDYTEPNDGTRLVQAGTAVFVQQLQARSFASGHEILVPMQGSQVTQRYLETEGFHYPIAVHDLDGLGLKLPPLSLSVSDVEHYVGKSSVCAHCLSDNSSRECLASGNFNLISLEMNDDHTNISLDSKNYWPDDSFFPKPFVQKYCLMGMKNSYTDFHIDFGGTSVWYHVLWGEKIFYLIKPTKANLALYESWSSSPNQSEVFFGDKVDKCYKCVVKQGTTIFLPTGWIHAVLTSQDSMAFGGNFLHNLNIGMQLRCYEMERRLKTPDLFKFPYFEAICWYVAKNLLETLKELREDKCQAQGYLVDGVKALISSLKTWLRRELTQPNSEVPDHIRPSRLIKALTKEILYLEDESNKAGKSQGSAECSLSRTTLEKEYQAQRAARHLHHHHHHHSHKLPSNLDVLELHTLEVLKRLEVGPLEEDPAFSSKVNGKLKKVSSVSAVAVEGSNDNALRLVLCNGKIMR</sequence>
<dbReference type="Pfam" id="PF17811">
    <property type="entry name" value="JHD"/>
    <property type="match status" value="1"/>
</dbReference>
<keyword evidence="6" id="KW-0156">Chromatin regulator</keyword>
<name>A0A673H6N5_9TELE</name>